<protein>
    <submittedName>
        <fullName evidence="1">Uncharacterized protein</fullName>
    </submittedName>
</protein>
<keyword evidence="2" id="KW-1185">Reference proteome</keyword>
<dbReference type="AlphaFoldDB" id="A0A6V7GXS6"/>
<evidence type="ECO:0000313" key="1">
    <source>
        <dbReference type="EMBL" id="CAD1470511.1"/>
    </source>
</evidence>
<proteinExistence type="predicted"/>
<organism evidence="1 2">
    <name type="scientific">Heterotrigona itama</name>
    <dbReference type="NCBI Taxonomy" id="395501"/>
    <lineage>
        <taxon>Eukaryota</taxon>
        <taxon>Metazoa</taxon>
        <taxon>Ecdysozoa</taxon>
        <taxon>Arthropoda</taxon>
        <taxon>Hexapoda</taxon>
        <taxon>Insecta</taxon>
        <taxon>Pterygota</taxon>
        <taxon>Neoptera</taxon>
        <taxon>Endopterygota</taxon>
        <taxon>Hymenoptera</taxon>
        <taxon>Apocrita</taxon>
        <taxon>Aculeata</taxon>
        <taxon>Apoidea</taxon>
        <taxon>Anthophila</taxon>
        <taxon>Apidae</taxon>
        <taxon>Heterotrigona</taxon>
    </lineage>
</organism>
<dbReference type="EMBL" id="CAJDYZ010003810">
    <property type="protein sequence ID" value="CAD1470511.1"/>
    <property type="molecule type" value="Genomic_DNA"/>
</dbReference>
<dbReference type="Proteomes" id="UP000752696">
    <property type="component" value="Unassembled WGS sequence"/>
</dbReference>
<feature type="non-terminal residue" evidence="1">
    <location>
        <position position="1"/>
    </location>
</feature>
<name>A0A6V7GXS6_9HYME</name>
<evidence type="ECO:0000313" key="2">
    <source>
        <dbReference type="Proteomes" id="UP000752696"/>
    </source>
</evidence>
<accession>A0A6V7GXS6</accession>
<reference evidence="1" key="1">
    <citation type="submission" date="2020-07" db="EMBL/GenBank/DDBJ databases">
        <authorList>
            <person name="Nazaruddin N."/>
        </authorList>
    </citation>
    <scope>NUCLEOTIDE SEQUENCE</scope>
</reference>
<comment type="caution">
    <text evidence="1">The sequence shown here is derived from an EMBL/GenBank/DDBJ whole genome shotgun (WGS) entry which is preliminary data.</text>
</comment>
<sequence length="39" mass="4315">LLESRSERVGVLILGPGCKSEYKVEFEHIGELDVSKALI</sequence>
<gene>
    <name evidence="1" type="ORF">MHI_LOCUS188009</name>
</gene>
<feature type="non-terminal residue" evidence="1">
    <location>
        <position position="39"/>
    </location>
</feature>